<name>A0A7V8U9E7_9SPHN</name>
<gene>
    <name evidence="1" type="ORF">FG486_11725</name>
</gene>
<dbReference type="AlphaFoldDB" id="A0A7V8U9E7"/>
<accession>A0A7V8U9E7</accession>
<organism evidence="1 2">
    <name type="scientific">Sphingomonas ursincola</name>
    <dbReference type="NCBI Taxonomy" id="56361"/>
    <lineage>
        <taxon>Bacteria</taxon>
        <taxon>Pseudomonadati</taxon>
        <taxon>Pseudomonadota</taxon>
        <taxon>Alphaproteobacteria</taxon>
        <taxon>Sphingomonadales</taxon>
        <taxon>Sphingomonadaceae</taxon>
        <taxon>Sphingomonas</taxon>
    </lineage>
</organism>
<dbReference type="PROSITE" id="PS51318">
    <property type="entry name" value="TAT"/>
    <property type="match status" value="1"/>
</dbReference>
<dbReference type="EMBL" id="VDES01000002">
    <property type="protein sequence ID" value="MBA1375008.1"/>
    <property type="molecule type" value="Genomic_DNA"/>
</dbReference>
<dbReference type="InterPro" id="IPR006311">
    <property type="entry name" value="TAT_signal"/>
</dbReference>
<keyword evidence="2" id="KW-1185">Reference proteome</keyword>
<comment type="caution">
    <text evidence="1">The sequence shown here is derived from an EMBL/GenBank/DDBJ whole genome shotgun (WGS) entry which is preliminary data.</text>
</comment>
<dbReference type="SUPFAM" id="SSF75011">
    <property type="entry name" value="3-carboxy-cis,cis-mucoante lactonizing enzyme"/>
    <property type="match status" value="1"/>
</dbReference>
<evidence type="ECO:0000313" key="1">
    <source>
        <dbReference type="EMBL" id="MBA1375008.1"/>
    </source>
</evidence>
<evidence type="ECO:0000313" key="2">
    <source>
        <dbReference type="Proteomes" id="UP000589292"/>
    </source>
</evidence>
<sequence>MPDLDRRSFIAAASITASLVSAPVVDAREPAKVKSISAMTITPDGRLVLADWRGGALHVVDLPKPVGSGKRAAFNLAAFDEALAMAGSGRVRATALAWQEPAGRAIVAAEIGGRVVIALATADGSVTIHDPDDWHVQSLALFDLPGEGSLWGKASVRTLTVTCFAWQGNELLISGIANADFASTLRRIAYPFDKQPKSTRIEMYHAVHNQFETRAPIRAMDVITLEGIPHLLAAYTCTPLVIVPLAKLAEEKAVRAKTIAELGFGNTPLSITAFAIEHQGRRSDWVLVANAAKSADLIPLPAIAEAAAGQGLVEPVKAPFDQFAGVRAIPVPLGNLVAVADQGAEFLLALRRDAQTGALELVSFRKGAFFRLSDHVNEYDMPGYAYPEDDSFQQGYIRPFHAMMKRDEGHAELIR</sequence>
<dbReference type="Proteomes" id="UP000589292">
    <property type="component" value="Unassembled WGS sequence"/>
</dbReference>
<proteinExistence type="predicted"/>
<dbReference type="RefSeq" id="WP_181267612.1">
    <property type="nucleotide sequence ID" value="NZ_BAAAGB010000001.1"/>
</dbReference>
<reference evidence="1 2" key="1">
    <citation type="journal article" date="1994" name="Int. J. Syst. Bacteriol.">
        <title>Phylogenetic positions of novel aerobic, bacteriochlorophyll a-containing bacteria and description of Roseococcus thiosulfatophilus gen. nov., sp. nov., Erythromicrobium ramosum gen. nov., sp. nov., and Erythrobacter litoralis sp. nov.</title>
        <authorList>
            <person name="Yurkov V."/>
            <person name="Stackebrandt E."/>
            <person name="Holmes A."/>
            <person name="Fuerst J.A."/>
            <person name="Hugenholtz P."/>
            <person name="Golecki J."/>
            <person name="Gad'on N."/>
            <person name="Gorlenko V.M."/>
            <person name="Kompantseva E.I."/>
            <person name="Drews G."/>
        </authorList>
    </citation>
    <scope>NUCLEOTIDE SEQUENCE [LARGE SCALE GENOMIC DNA]</scope>
    <source>
        <strain evidence="1 2">KR-99</strain>
    </source>
</reference>
<protein>
    <submittedName>
        <fullName evidence="1">Uncharacterized protein</fullName>
    </submittedName>
</protein>